<evidence type="ECO:0000256" key="4">
    <source>
        <dbReference type="ARBA" id="ARBA00022989"/>
    </source>
</evidence>
<dbReference type="EMBL" id="CP069370">
    <property type="protein sequence ID" value="QYZ69515.1"/>
    <property type="molecule type" value="Genomic_DNA"/>
</dbReference>
<sequence>MTRSLIETSSFILLVVLISAGLVWLVLPYFGGVLWAVIFSILFRPLFLRLLSATGGRKTLAAALSLLTCIFIVLIPAAVMLQSLLAELSVSHGATGTGTGAGTGVALDPAAAVQSLWNALPLFVTDTLTRFGIEGPGQLREMVATVIGEIANTATRLSLQVGQGTLQLTINLGVMLYTLFFLFRDGPAIMAAIRRCSPLSPDHTARIIDRFASVVRATIKGNVIIAIVQGVLGGVIFWLLGIDPALLWGFAMMLLALLPVVGAALVWFPFGVILLLGGDVTKGLILLAYGTLVISVVDNLLRPALVGRDLRLPDYVVLISTLGGLSVAGANGFVLGPMIAALFFAVWSLFAEEQAATPKS</sequence>
<keyword evidence="3 6" id="KW-0812">Transmembrane</keyword>
<feature type="transmembrane region" description="Helical" evidence="6">
    <location>
        <begin position="283"/>
        <end position="305"/>
    </location>
</feature>
<comment type="similarity">
    <text evidence="2">Belongs to the autoinducer-2 exporter (AI-2E) (TC 2.A.86) family.</text>
</comment>
<feature type="transmembrane region" description="Helical" evidence="6">
    <location>
        <begin position="165"/>
        <end position="183"/>
    </location>
</feature>
<keyword evidence="5 6" id="KW-0472">Membrane</keyword>
<evidence type="ECO:0000256" key="3">
    <source>
        <dbReference type="ARBA" id="ARBA00022692"/>
    </source>
</evidence>
<proteinExistence type="inferred from homology"/>
<evidence type="ECO:0000313" key="8">
    <source>
        <dbReference type="Proteomes" id="UP000826300"/>
    </source>
</evidence>
<keyword evidence="8" id="KW-1185">Reference proteome</keyword>
<evidence type="ECO:0000256" key="1">
    <source>
        <dbReference type="ARBA" id="ARBA00004141"/>
    </source>
</evidence>
<feature type="transmembrane region" description="Helical" evidence="6">
    <location>
        <begin position="223"/>
        <end position="240"/>
    </location>
</feature>
<dbReference type="AlphaFoldDB" id="A0A8G0ZU69"/>
<feature type="transmembrane region" description="Helical" evidence="6">
    <location>
        <begin position="59"/>
        <end position="81"/>
    </location>
</feature>
<dbReference type="Proteomes" id="UP000826300">
    <property type="component" value="Chromosome"/>
</dbReference>
<name>A0A8G0ZU69_9RHOB</name>
<comment type="subcellular location">
    <subcellularLocation>
        <location evidence="1">Membrane</location>
        <topology evidence="1">Multi-pass membrane protein</topology>
    </subcellularLocation>
</comment>
<evidence type="ECO:0000256" key="2">
    <source>
        <dbReference type="ARBA" id="ARBA00009773"/>
    </source>
</evidence>
<gene>
    <name evidence="7" type="ORF">JO391_17570</name>
</gene>
<organism evidence="7 8">
    <name type="scientific">Neotabrizicola shimadae</name>
    <dbReference type="NCBI Taxonomy" id="2807096"/>
    <lineage>
        <taxon>Bacteria</taxon>
        <taxon>Pseudomonadati</taxon>
        <taxon>Pseudomonadota</taxon>
        <taxon>Alphaproteobacteria</taxon>
        <taxon>Rhodobacterales</taxon>
        <taxon>Paracoccaceae</taxon>
        <taxon>Neotabrizicola</taxon>
    </lineage>
</organism>
<protein>
    <submittedName>
        <fullName evidence="7">AI-2E family transporter</fullName>
    </submittedName>
</protein>
<feature type="transmembrane region" description="Helical" evidence="6">
    <location>
        <begin position="325"/>
        <end position="350"/>
    </location>
</feature>
<keyword evidence="4 6" id="KW-1133">Transmembrane helix</keyword>
<evidence type="ECO:0000256" key="6">
    <source>
        <dbReference type="SAM" id="Phobius"/>
    </source>
</evidence>
<evidence type="ECO:0000313" key="7">
    <source>
        <dbReference type="EMBL" id="QYZ69515.1"/>
    </source>
</evidence>
<feature type="transmembrane region" description="Helical" evidence="6">
    <location>
        <begin position="33"/>
        <end position="52"/>
    </location>
</feature>
<dbReference type="PANTHER" id="PTHR21716">
    <property type="entry name" value="TRANSMEMBRANE PROTEIN"/>
    <property type="match status" value="1"/>
</dbReference>
<dbReference type="GO" id="GO:0016020">
    <property type="term" value="C:membrane"/>
    <property type="evidence" value="ECO:0007669"/>
    <property type="project" value="UniProtKB-SubCell"/>
</dbReference>
<dbReference type="Pfam" id="PF01594">
    <property type="entry name" value="AI-2E_transport"/>
    <property type="match status" value="1"/>
</dbReference>
<dbReference type="RefSeq" id="WP_220661733.1">
    <property type="nucleotide sequence ID" value="NZ_CP069370.1"/>
</dbReference>
<evidence type="ECO:0000256" key="5">
    <source>
        <dbReference type="ARBA" id="ARBA00023136"/>
    </source>
</evidence>
<accession>A0A8G0ZU69</accession>
<reference evidence="7" key="1">
    <citation type="submission" date="2021-02" db="EMBL/GenBank/DDBJ databases">
        <title>Rhodobacter shimadae sp. nov., an aerobic anoxygenic phototrophic bacterium isolated from a hot spring.</title>
        <authorList>
            <person name="Muramatsu S."/>
            <person name="Haruta S."/>
            <person name="Hirose S."/>
            <person name="Hanada S."/>
        </authorList>
    </citation>
    <scope>NUCLEOTIDE SEQUENCE</scope>
    <source>
        <strain evidence="7">N10</strain>
    </source>
</reference>
<feature type="transmembrane region" description="Helical" evidence="6">
    <location>
        <begin position="246"/>
        <end position="276"/>
    </location>
</feature>
<dbReference type="InterPro" id="IPR002549">
    <property type="entry name" value="AI-2E-like"/>
</dbReference>
<dbReference type="KEGG" id="nsm:JO391_17570"/>
<feature type="transmembrane region" description="Helical" evidence="6">
    <location>
        <begin position="9"/>
        <end position="27"/>
    </location>
</feature>
<dbReference type="PANTHER" id="PTHR21716:SF4">
    <property type="entry name" value="TRANSMEMBRANE PROTEIN 245"/>
    <property type="match status" value="1"/>
</dbReference>